<proteinExistence type="predicted"/>
<feature type="compositionally biased region" description="Basic and acidic residues" evidence="1">
    <location>
        <begin position="457"/>
        <end position="473"/>
    </location>
</feature>
<accession>G0PJ71</accession>
<feature type="region of interest" description="Disordered" evidence="1">
    <location>
        <begin position="678"/>
        <end position="742"/>
    </location>
</feature>
<organism evidence="3">
    <name type="scientific">Caenorhabditis brenneri</name>
    <name type="common">Nematode worm</name>
    <dbReference type="NCBI Taxonomy" id="135651"/>
    <lineage>
        <taxon>Eukaryota</taxon>
        <taxon>Metazoa</taxon>
        <taxon>Ecdysozoa</taxon>
        <taxon>Nematoda</taxon>
        <taxon>Chromadorea</taxon>
        <taxon>Rhabditida</taxon>
        <taxon>Rhabditina</taxon>
        <taxon>Rhabditomorpha</taxon>
        <taxon>Rhabditoidea</taxon>
        <taxon>Rhabditidae</taxon>
        <taxon>Peloderinae</taxon>
        <taxon>Caenorhabditis</taxon>
    </lineage>
</organism>
<name>G0PJ71_CAEBE</name>
<protein>
    <submittedName>
        <fullName evidence="2">Uncharacterized protein</fullName>
    </submittedName>
</protein>
<evidence type="ECO:0000313" key="2">
    <source>
        <dbReference type="EMBL" id="EGT58796.1"/>
    </source>
</evidence>
<evidence type="ECO:0000256" key="1">
    <source>
        <dbReference type="SAM" id="MobiDB-lite"/>
    </source>
</evidence>
<feature type="compositionally biased region" description="Polar residues" evidence="1">
    <location>
        <begin position="766"/>
        <end position="781"/>
    </location>
</feature>
<dbReference type="Proteomes" id="UP000008068">
    <property type="component" value="Unassembled WGS sequence"/>
</dbReference>
<evidence type="ECO:0000313" key="3">
    <source>
        <dbReference type="Proteomes" id="UP000008068"/>
    </source>
</evidence>
<feature type="compositionally biased region" description="Polar residues" evidence="1">
    <location>
        <begin position="692"/>
        <end position="723"/>
    </location>
</feature>
<dbReference type="HOGENOM" id="CLU_270138_0_0_1"/>
<gene>
    <name evidence="2" type="ORF">CAEBREN_07100</name>
</gene>
<feature type="compositionally biased region" description="Basic and acidic residues" evidence="1">
    <location>
        <begin position="1"/>
        <end position="15"/>
    </location>
</feature>
<feature type="compositionally biased region" description="Acidic residues" evidence="1">
    <location>
        <begin position="562"/>
        <end position="582"/>
    </location>
</feature>
<feature type="compositionally biased region" description="Basic and acidic residues" evidence="1">
    <location>
        <begin position="26"/>
        <end position="38"/>
    </location>
</feature>
<reference evidence="3" key="1">
    <citation type="submission" date="2011-07" db="EMBL/GenBank/DDBJ databases">
        <authorList>
            <consortium name="Caenorhabditis brenneri Sequencing and Analysis Consortium"/>
            <person name="Wilson R.K."/>
        </authorList>
    </citation>
    <scope>NUCLEOTIDE SEQUENCE [LARGE SCALE GENOMIC DNA]</scope>
    <source>
        <strain evidence="3">PB2801</strain>
    </source>
</reference>
<feature type="region of interest" description="Disordered" evidence="1">
    <location>
        <begin position="761"/>
        <end position="795"/>
    </location>
</feature>
<dbReference type="EMBL" id="GL380648">
    <property type="protein sequence ID" value="EGT58796.1"/>
    <property type="molecule type" value="Genomic_DNA"/>
</dbReference>
<dbReference type="InParanoid" id="G0PJ71"/>
<feature type="region of interest" description="Disordered" evidence="1">
    <location>
        <begin position="1"/>
        <end position="66"/>
    </location>
</feature>
<sequence>MRKNVKPEDPKKGTVVDDIDDDEKTEEQARGKLKPQGEEKEEAEFQARPLPTNQHTQKGNKKNKDKGGEFGFFRSCPIEIELLRKPVFRRLPMSKFELSCQWEVAEAKANKKLVEEGKPHCDIGAAHYLLNQFVEAKSGVVNVEDITHFIMVSFNLPASAFRYFTVNIDTWTDEMVKKLRLDLGFVWDVVKPLLLSTCFFRKGPTLEQAFEIHWQDSELSLTFKHGYKSGRGFHYFVADPKQASEYWNKRDDGKFKHVVAIDKHPNKDFLDETLLKFLAPSLQEVQADAIVDHNWLNNSENKKKLMILLIAIYKLAQHVHSCIQCKTGILHCRSNNTHGLIDQAFSVFEKLRNTHFNCIFLDGEPATHSEFHSRDDLGDQCFSQISFLKKNLKRDPEGKKETKEKPKAPDAFYRVWTRYLSGLKSSSQRQQEGIEDNKKELEKIAKALPLPITQMGKEMKKNEAKEDSEKESLSSKSAISTDAHTPTKDVSSFGGINYSPPPSPTSEKKMITVTKEHSNKQNSVVVENDDGPSEHSFYGNESDEEISSTLDRKKDPHKSESSDEMEIDNFGDISDSDDSMPDLEDMHRDTETDHQFAVQSQCGLAPPILRPETPYWQKTIENGSENPSAHLGIILMNIDQNSQNHASAPTKPYVSVLDYDDELNALVNNSISEWHRAAMESQQVQERQDQQLTNKNQSTPTTPIARSVNPMQSESIKQSSDNPNGHPEVEEGSKSPGNQDTEIFWDFDMDTQTFVRIDRPLRRSDSASSMRSVQASPQAQLTEKDDPGPAPPVVRPVTPIRADQMESHFQDEIVHEGMQTKKSVPTPGYMPPDKNQPGSAPLVVRLVTPIRAAERNTRDGLGNPGMIVGNSAIIPSYMSPDQDRPGPALHMARPVAPNWADQMSPNSQNKAVQRRMYFKSSALVSGNLWTDKNQPGPAPPITKPVTQNSGDEIEYLGSFIGNNFRTDLPSLPGPATPFPATIASNSLALNGNPGPSHPFTGGVEVMDLTSPLPSPPPFTLPPEVTAIDSQARIKQLNELYMWQSKQTDIWKRKTDEMQMYCEKQYQDKMAMQKEMKVLTARLSLFDESVSNTPSSFEEVLKEWEQSEFKNKKMEGIDLNLFLFNPKGVQTIPQVVRRPVSCYNLFRIHFHLKNDPEALRQEWKLMKFQSRDKIWFGNCEWINKWQKMQELKGWIRPIKVKESSNSCS</sequence>
<feature type="compositionally biased region" description="Basic and acidic residues" evidence="1">
    <location>
        <begin position="550"/>
        <end position="561"/>
    </location>
</feature>
<dbReference type="AlphaFoldDB" id="G0PJ71"/>
<feature type="compositionally biased region" description="Basic and acidic residues" evidence="1">
    <location>
        <begin position="506"/>
        <end position="519"/>
    </location>
</feature>
<keyword evidence="3" id="KW-1185">Reference proteome</keyword>
<feature type="region of interest" description="Disordered" evidence="1">
    <location>
        <begin position="447"/>
        <end position="582"/>
    </location>
</feature>